<evidence type="ECO:0000313" key="5">
    <source>
        <dbReference type="WBParaSite" id="Csp11.Scaffold629.g14186.t1"/>
    </source>
</evidence>
<keyword evidence="2" id="KW-0418">Kinase</keyword>
<keyword evidence="1" id="KW-0808">Transferase</keyword>
<dbReference type="PANTHER" id="PTHR32463:SF0">
    <property type="entry name" value="L-FUCOSE KINASE"/>
    <property type="match status" value="1"/>
</dbReference>
<feature type="signal peptide" evidence="3">
    <location>
        <begin position="1"/>
        <end position="16"/>
    </location>
</feature>
<evidence type="ECO:0000256" key="2">
    <source>
        <dbReference type="ARBA" id="ARBA00022777"/>
    </source>
</evidence>
<keyword evidence="3" id="KW-0732">Signal</keyword>
<protein>
    <submittedName>
        <fullName evidence="5">TFR_dimer domain-containing protein</fullName>
    </submittedName>
</protein>
<dbReference type="GO" id="GO:0050201">
    <property type="term" value="F:fucokinase activity"/>
    <property type="evidence" value="ECO:0007669"/>
    <property type="project" value="TreeGrafter"/>
</dbReference>
<dbReference type="WBParaSite" id="Csp11.Scaffold629.g14186.t1">
    <property type="protein sequence ID" value="Csp11.Scaffold629.g14186.t1"/>
    <property type="gene ID" value="Csp11.Scaffold629.g14186"/>
</dbReference>
<evidence type="ECO:0000313" key="4">
    <source>
        <dbReference type="Proteomes" id="UP000095282"/>
    </source>
</evidence>
<dbReference type="GO" id="GO:0042352">
    <property type="term" value="P:GDP-L-fucose salvage"/>
    <property type="evidence" value="ECO:0007669"/>
    <property type="project" value="TreeGrafter"/>
</dbReference>
<dbReference type="PANTHER" id="PTHR32463">
    <property type="entry name" value="L-FUCOSE KINASE"/>
    <property type="match status" value="1"/>
</dbReference>
<accession>A0A1I7U2H4</accession>
<dbReference type="AlphaFoldDB" id="A0A1I7U2H4"/>
<sequence length="377" mass="42011">MLSIYLLFSLFSMVMATGHLRLELTASNDFTLQLRTPISHQSLSYLTESIKNATQIASLSPDKGLWIIGSDATWQLASLPAKFTLPQDAITGFTFPAPLIEGHGWYLTRDSRVTGMEYGGERCGEGEAWNLLILSFLYLPSAIACQFLRLYSEFPATTYLGVDSNVTPSKLSLFFDFMLSTCISESEFLKNRLGAHQKIAEDPSLRARRQIYSNLRGYCSRIETLDIRDYQYKAFNPEVRDYGSLAASLDNERGLRTQLSLSKIQGLTVKQAISRILSTLRAGSQDQLQTIFSASLALSLASEGKGGLRNGPAKNPIFEKLMQEKLMQGPSYLTAIFDEILANWISDPSRMIRAARHLETAAQKCIREKVEGLCAEV</sequence>
<reference evidence="5" key="1">
    <citation type="submission" date="2016-11" db="UniProtKB">
        <authorList>
            <consortium name="WormBaseParasite"/>
        </authorList>
    </citation>
    <scope>IDENTIFICATION</scope>
</reference>
<proteinExistence type="predicted"/>
<feature type="chain" id="PRO_5009308330" evidence="3">
    <location>
        <begin position="17"/>
        <end position="377"/>
    </location>
</feature>
<dbReference type="eggNOG" id="KOG4644">
    <property type="taxonomic scope" value="Eukaryota"/>
</dbReference>
<dbReference type="Proteomes" id="UP000095282">
    <property type="component" value="Unplaced"/>
</dbReference>
<dbReference type="STRING" id="1561998.A0A1I7U2H4"/>
<name>A0A1I7U2H4_9PELO</name>
<evidence type="ECO:0000256" key="1">
    <source>
        <dbReference type="ARBA" id="ARBA00022679"/>
    </source>
</evidence>
<evidence type="ECO:0000256" key="3">
    <source>
        <dbReference type="SAM" id="SignalP"/>
    </source>
</evidence>
<dbReference type="InterPro" id="IPR052203">
    <property type="entry name" value="GHMP_Kinase-Related"/>
</dbReference>
<organism evidence="4 5">
    <name type="scientific">Caenorhabditis tropicalis</name>
    <dbReference type="NCBI Taxonomy" id="1561998"/>
    <lineage>
        <taxon>Eukaryota</taxon>
        <taxon>Metazoa</taxon>
        <taxon>Ecdysozoa</taxon>
        <taxon>Nematoda</taxon>
        <taxon>Chromadorea</taxon>
        <taxon>Rhabditida</taxon>
        <taxon>Rhabditina</taxon>
        <taxon>Rhabditomorpha</taxon>
        <taxon>Rhabditoidea</taxon>
        <taxon>Rhabditidae</taxon>
        <taxon>Peloderinae</taxon>
        <taxon>Caenorhabditis</taxon>
    </lineage>
</organism>
<keyword evidence="4" id="KW-1185">Reference proteome</keyword>